<dbReference type="AlphaFoldDB" id="A0A845AHL8"/>
<name>A0A845AHL8_9SPHN</name>
<keyword evidence="2" id="KW-0238">DNA-binding</keyword>
<gene>
    <name evidence="5" type="ORF">GRI58_09855</name>
</gene>
<evidence type="ECO:0000313" key="6">
    <source>
        <dbReference type="Proteomes" id="UP000439780"/>
    </source>
</evidence>
<accession>A0A845AHL8</accession>
<evidence type="ECO:0000256" key="2">
    <source>
        <dbReference type="ARBA" id="ARBA00023125"/>
    </source>
</evidence>
<dbReference type="InterPro" id="IPR011991">
    <property type="entry name" value="ArsR-like_HTH"/>
</dbReference>
<keyword evidence="1" id="KW-0805">Transcription regulation</keyword>
<sequence length="95" mass="10051">MRESADGLAVKLKALAHRDRLLLLCHLTAGEASVGELADASGLRQAAVSQHLAVLRDAGAVEARTDQQSRIYSISDSQVRSMFDSLCAICIEGAA</sequence>
<evidence type="ECO:0000256" key="3">
    <source>
        <dbReference type="ARBA" id="ARBA00023163"/>
    </source>
</evidence>
<dbReference type="EMBL" id="WTYA01000007">
    <property type="protein sequence ID" value="MXP29124.1"/>
    <property type="molecule type" value="Genomic_DNA"/>
</dbReference>
<dbReference type="InterPro" id="IPR036388">
    <property type="entry name" value="WH-like_DNA-bd_sf"/>
</dbReference>
<dbReference type="InterPro" id="IPR001845">
    <property type="entry name" value="HTH_ArsR_DNA-bd_dom"/>
</dbReference>
<protein>
    <submittedName>
        <fullName evidence="5">Metalloregulator ArsR/SmtB family transcription factor</fullName>
    </submittedName>
</protein>
<dbReference type="InterPro" id="IPR051081">
    <property type="entry name" value="HTH_MetalResp_TranReg"/>
</dbReference>
<dbReference type="PANTHER" id="PTHR33154:SF28">
    <property type="entry name" value="HTH-TYPE TRANSCRIPTIONAL REGULATOR YGAV-RELATED"/>
    <property type="match status" value="1"/>
</dbReference>
<dbReference type="GO" id="GO:0003677">
    <property type="term" value="F:DNA binding"/>
    <property type="evidence" value="ECO:0007669"/>
    <property type="project" value="UniProtKB-KW"/>
</dbReference>
<feature type="domain" description="HTH arsR-type" evidence="4">
    <location>
        <begin position="1"/>
        <end position="94"/>
    </location>
</feature>
<dbReference type="PRINTS" id="PR00778">
    <property type="entry name" value="HTHARSR"/>
</dbReference>
<proteinExistence type="predicted"/>
<evidence type="ECO:0000256" key="1">
    <source>
        <dbReference type="ARBA" id="ARBA00023015"/>
    </source>
</evidence>
<dbReference type="OrthoDB" id="194599at2"/>
<reference evidence="5 6" key="1">
    <citation type="submission" date="2019-12" db="EMBL/GenBank/DDBJ databases">
        <title>Genomic-based taxomic classification of the family Erythrobacteraceae.</title>
        <authorList>
            <person name="Xu L."/>
        </authorList>
    </citation>
    <scope>NUCLEOTIDE SEQUENCE [LARGE SCALE GENOMIC DNA]</scope>
    <source>
        <strain evidence="5 6">KEMB 9005-328</strain>
    </source>
</reference>
<dbReference type="Pfam" id="PF01022">
    <property type="entry name" value="HTH_5"/>
    <property type="match status" value="1"/>
</dbReference>
<organism evidence="5 6">
    <name type="scientific">Qipengyuania algicida</name>
    <dbReference type="NCBI Taxonomy" id="1836209"/>
    <lineage>
        <taxon>Bacteria</taxon>
        <taxon>Pseudomonadati</taxon>
        <taxon>Pseudomonadota</taxon>
        <taxon>Alphaproteobacteria</taxon>
        <taxon>Sphingomonadales</taxon>
        <taxon>Erythrobacteraceae</taxon>
        <taxon>Qipengyuania</taxon>
    </lineage>
</organism>
<dbReference type="CDD" id="cd00090">
    <property type="entry name" value="HTH_ARSR"/>
    <property type="match status" value="1"/>
</dbReference>
<evidence type="ECO:0000259" key="4">
    <source>
        <dbReference type="PROSITE" id="PS50987"/>
    </source>
</evidence>
<dbReference type="Gene3D" id="1.10.10.10">
    <property type="entry name" value="Winged helix-like DNA-binding domain superfamily/Winged helix DNA-binding domain"/>
    <property type="match status" value="1"/>
</dbReference>
<keyword evidence="6" id="KW-1185">Reference proteome</keyword>
<evidence type="ECO:0000313" key="5">
    <source>
        <dbReference type="EMBL" id="MXP29124.1"/>
    </source>
</evidence>
<dbReference type="NCBIfam" id="NF033788">
    <property type="entry name" value="HTH_metalloreg"/>
    <property type="match status" value="1"/>
</dbReference>
<dbReference type="Proteomes" id="UP000439780">
    <property type="component" value="Unassembled WGS sequence"/>
</dbReference>
<comment type="caution">
    <text evidence="5">The sequence shown here is derived from an EMBL/GenBank/DDBJ whole genome shotgun (WGS) entry which is preliminary data.</text>
</comment>
<dbReference type="PANTHER" id="PTHR33154">
    <property type="entry name" value="TRANSCRIPTIONAL REGULATOR, ARSR FAMILY"/>
    <property type="match status" value="1"/>
</dbReference>
<dbReference type="InterPro" id="IPR036390">
    <property type="entry name" value="WH_DNA-bd_sf"/>
</dbReference>
<keyword evidence="3" id="KW-0804">Transcription</keyword>
<dbReference type="PROSITE" id="PS50987">
    <property type="entry name" value="HTH_ARSR_2"/>
    <property type="match status" value="1"/>
</dbReference>
<dbReference type="SMART" id="SM00418">
    <property type="entry name" value="HTH_ARSR"/>
    <property type="match status" value="1"/>
</dbReference>
<dbReference type="GO" id="GO:0003700">
    <property type="term" value="F:DNA-binding transcription factor activity"/>
    <property type="evidence" value="ECO:0007669"/>
    <property type="project" value="InterPro"/>
</dbReference>
<dbReference type="SUPFAM" id="SSF46785">
    <property type="entry name" value="Winged helix' DNA-binding domain"/>
    <property type="match status" value="1"/>
</dbReference>